<evidence type="ECO:0000313" key="2">
    <source>
        <dbReference type="EMBL" id="CAG9330632.1"/>
    </source>
</evidence>
<feature type="coiled-coil region" evidence="1">
    <location>
        <begin position="176"/>
        <end position="217"/>
    </location>
</feature>
<accession>A0AAU9JS79</accession>
<dbReference type="AlphaFoldDB" id="A0AAU9JS79"/>
<protein>
    <recommendedName>
        <fullName evidence="4">RING-type domain-containing protein</fullName>
    </recommendedName>
</protein>
<dbReference type="EMBL" id="CAJZBQ010000051">
    <property type="protein sequence ID" value="CAG9330632.1"/>
    <property type="molecule type" value="Genomic_DNA"/>
</dbReference>
<reference evidence="2" key="1">
    <citation type="submission" date="2021-09" db="EMBL/GenBank/DDBJ databases">
        <authorList>
            <consortium name="AG Swart"/>
            <person name="Singh M."/>
            <person name="Singh A."/>
            <person name="Seah K."/>
            <person name="Emmerich C."/>
        </authorList>
    </citation>
    <scope>NUCLEOTIDE SEQUENCE</scope>
    <source>
        <strain evidence="2">ATCC30299</strain>
    </source>
</reference>
<keyword evidence="3" id="KW-1185">Reference proteome</keyword>
<name>A0AAU9JS79_9CILI</name>
<evidence type="ECO:0008006" key="4">
    <source>
        <dbReference type="Google" id="ProtNLM"/>
    </source>
</evidence>
<evidence type="ECO:0000313" key="3">
    <source>
        <dbReference type="Proteomes" id="UP001162131"/>
    </source>
</evidence>
<gene>
    <name evidence="2" type="ORF">BSTOLATCC_MIC51213</name>
</gene>
<dbReference type="Proteomes" id="UP001162131">
    <property type="component" value="Unassembled WGS sequence"/>
</dbReference>
<comment type="caution">
    <text evidence="2">The sequence shown here is derived from an EMBL/GenBank/DDBJ whole genome shotgun (WGS) entry which is preliminary data.</text>
</comment>
<evidence type="ECO:0000256" key="1">
    <source>
        <dbReference type="SAM" id="Coils"/>
    </source>
</evidence>
<sequence length="349" mass="40527">MDQMCSIENCPKKANIKCLCENIMFCETHIDAHLLYSTGVHNCVKLFNFPLQATKVASISHLNNSIASLRSLRSRLTQKLSQDMIAIQSFLGNYLSKIDYEIIKTKKELLKIMNTDQIPRTDELHEMEFLLLPSDEAIDYLNSKNAGSIKSMSHTEILEKIYKIQKNFEWRETSEMKLLAEKNKNLKKENKELNVKNQELIQKIRRLKQEHESFQEESSLQFLVFEDEKENTRCQLNTKIEQLKAENCKLSIEYNNINASYKILYGKYGKSMKKSHSLVKPGNMKHIYQCCICQVIVNDDLALKKNECGCISCQNCMLPEYEEIFSIFKKKKSCRKCGKVKSGNEWVTA</sequence>
<proteinExistence type="predicted"/>
<keyword evidence="1" id="KW-0175">Coiled coil</keyword>
<organism evidence="2 3">
    <name type="scientific">Blepharisma stoltei</name>
    <dbReference type="NCBI Taxonomy" id="1481888"/>
    <lineage>
        <taxon>Eukaryota</taxon>
        <taxon>Sar</taxon>
        <taxon>Alveolata</taxon>
        <taxon>Ciliophora</taxon>
        <taxon>Postciliodesmatophora</taxon>
        <taxon>Heterotrichea</taxon>
        <taxon>Heterotrichida</taxon>
        <taxon>Blepharismidae</taxon>
        <taxon>Blepharisma</taxon>
    </lineage>
</organism>